<dbReference type="RefSeq" id="XP_002840858.1">
    <property type="nucleotide sequence ID" value="XM_002840812.1"/>
</dbReference>
<keyword evidence="2" id="KW-1133">Transmembrane helix</keyword>
<sequence length="604" mass="66111">MATQMGIGKSSAREAVGHDGYPNFPGEPYIDNAETTVIENDPQRRLPPPKVPKSQHVTSHILSGPSESHTPSSHLMDPPFTRQLIRNLSVSSRLHVAGYSTTCPLKCAQCQWSPNEATLFDKVPRGHRYHRVDKLCLGTEVLSSNGITLSNNDSSGDCRSCKCTVGDSSLNREFGTQPSVAGGPSKGWASVVGLKTGGSGDANRFASYMLVIWLLPLAVSTFLVAALGIPHGARAGALLNSTGEFVVSKPPPRLRTPALWLLPLFPSAFQPPYTLEQLHRSRPASRLKTILRANCSETFCQLRLLTPTPCSWPITNMSGYDQFTPGEYLPVGYDPDNSHFADAIYTLIPEYEEPILDYTDLPQTPTDASLHPIFMFTPHISPLETPQTSPATLCGDPQWLPRSEFGDDSSGDLFSFGSPSSNFPSSPVETPNSFKSSPGDQIPQTPISLEPSSPPPHAPEPLKNPDGTWAFPQAGTSLEPSSPPLPAPEPVQNPDGTWACPQAGCTHPGHKRRCDARKHHKSHTKPYACEMGNCTYRSSNAKDRERHYDTRHASMKHPACPAPGCGVLKSRVDNMRDHIRRKHQGMDYRSPKISALYPRRRGRR</sequence>
<name>D5GKK6_TUBMM</name>
<feature type="transmembrane region" description="Helical" evidence="2">
    <location>
        <begin position="205"/>
        <end position="229"/>
    </location>
</feature>
<keyword evidence="2" id="KW-0472">Membrane</keyword>
<evidence type="ECO:0000256" key="2">
    <source>
        <dbReference type="SAM" id="Phobius"/>
    </source>
</evidence>
<gene>
    <name evidence="4" type="ORF">GSTUM_00009612001</name>
</gene>
<dbReference type="GeneID" id="9184711"/>
<organism evidence="4 5">
    <name type="scientific">Tuber melanosporum (strain Mel28)</name>
    <name type="common">Perigord black truffle</name>
    <dbReference type="NCBI Taxonomy" id="656061"/>
    <lineage>
        <taxon>Eukaryota</taxon>
        <taxon>Fungi</taxon>
        <taxon>Dikarya</taxon>
        <taxon>Ascomycota</taxon>
        <taxon>Pezizomycotina</taxon>
        <taxon>Pezizomycetes</taxon>
        <taxon>Pezizales</taxon>
        <taxon>Tuberaceae</taxon>
        <taxon>Tuber</taxon>
    </lineage>
</organism>
<keyword evidence="2" id="KW-0812">Transmembrane</keyword>
<accession>D5GKK6</accession>
<dbReference type="Gene3D" id="3.30.160.60">
    <property type="entry name" value="Classic Zinc Finger"/>
    <property type="match status" value="1"/>
</dbReference>
<dbReference type="eggNOG" id="ENOG502STQI">
    <property type="taxonomic scope" value="Eukaryota"/>
</dbReference>
<feature type="compositionally biased region" description="Low complexity" evidence="1">
    <location>
        <begin position="411"/>
        <end position="427"/>
    </location>
</feature>
<dbReference type="Proteomes" id="UP000006911">
    <property type="component" value="Unassembled WGS sequence"/>
</dbReference>
<dbReference type="EMBL" id="FN430340">
    <property type="protein sequence ID" value="CAZ85049.1"/>
    <property type="molecule type" value="Genomic_DNA"/>
</dbReference>
<feature type="domain" description="C2H2-type" evidence="3">
    <location>
        <begin position="527"/>
        <end position="552"/>
    </location>
</feature>
<dbReference type="AlphaFoldDB" id="D5GKK6"/>
<reference evidence="4 5" key="1">
    <citation type="journal article" date="2010" name="Nature">
        <title>Perigord black truffle genome uncovers evolutionary origins and mechanisms of symbiosis.</title>
        <authorList>
            <person name="Martin F."/>
            <person name="Kohler A."/>
            <person name="Murat C."/>
            <person name="Balestrini R."/>
            <person name="Coutinho P.M."/>
            <person name="Jaillon O."/>
            <person name="Montanini B."/>
            <person name="Morin E."/>
            <person name="Noel B."/>
            <person name="Percudani R."/>
            <person name="Porcel B."/>
            <person name="Rubini A."/>
            <person name="Amicucci A."/>
            <person name="Amselem J."/>
            <person name="Anthouard V."/>
            <person name="Arcioni S."/>
            <person name="Artiguenave F."/>
            <person name="Aury J.M."/>
            <person name="Ballario P."/>
            <person name="Bolchi A."/>
            <person name="Brenna A."/>
            <person name="Brun A."/>
            <person name="Buee M."/>
            <person name="Cantarel B."/>
            <person name="Chevalier G."/>
            <person name="Couloux A."/>
            <person name="Da Silva C."/>
            <person name="Denoeud F."/>
            <person name="Duplessis S."/>
            <person name="Ghignone S."/>
            <person name="Hilselberger B."/>
            <person name="Iotti M."/>
            <person name="Marcais B."/>
            <person name="Mello A."/>
            <person name="Miranda M."/>
            <person name="Pacioni G."/>
            <person name="Quesneville H."/>
            <person name="Riccioni C."/>
            <person name="Ruotolo R."/>
            <person name="Splivallo R."/>
            <person name="Stocchi V."/>
            <person name="Tisserant E."/>
            <person name="Viscomi A.R."/>
            <person name="Zambonelli A."/>
            <person name="Zampieri E."/>
            <person name="Henrissat B."/>
            <person name="Lebrun M.H."/>
            <person name="Paolocci F."/>
            <person name="Bonfante P."/>
            <person name="Ottonello S."/>
            <person name="Wincker P."/>
        </authorList>
    </citation>
    <scope>NUCLEOTIDE SEQUENCE [LARGE SCALE GENOMIC DNA]</scope>
    <source>
        <strain evidence="4 5">Mel28</strain>
    </source>
</reference>
<evidence type="ECO:0000313" key="5">
    <source>
        <dbReference type="Proteomes" id="UP000006911"/>
    </source>
</evidence>
<proteinExistence type="predicted"/>
<feature type="compositionally biased region" description="Pro residues" evidence="1">
    <location>
        <begin position="481"/>
        <end position="491"/>
    </location>
</feature>
<dbReference type="SMART" id="SM00355">
    <property type="entry name" value="ZnF_C2H2"/>
    <property type="match status" value="3"/>
</dbReference>
<evidence type="ECO:0000313" key="4">
    <source>
        <dbReference type="EMBL" id="CAZ85049.1"/>
    </source>
</evidence>
<dbReference type="HOGENOM" id="CLU_452123_0_0_1"/>
<keyword evidence="5" id="KW-1185">Reference proteome</keyword>
<feature type="region of interest" description="Disordered" evidence="1">
    <location>
        <begin position="381"/>
        <end position="495"/>
    </location>
</feature>
<dbReference type="KEGG" id="tml:GSTUM_00009612001"/>
<protein>
    <submittedName>
        <fullName evidence="4">(Perigord truffle) hypothetical protein</fullName>
    </submittedName>
</protein>
<feature type="domain" description="C2H2-type" evidence="3">
    <location>
        <begin position="498"/>
        <end position="523"/>
    </location>
</feature>
<evidence type="ECO:0000259" key="3">
    <source>
        <dbReference type="SMART" id="SM00355"/>
    </source>
</evidence>
<dbReference type="InterPro" id="IPR013087">
    <property type="entry name" value="Znf_C2H2_type"/>
</dbReference>
<feature type="domain" description="C2H2-type" evidence="3">
    <location>
        <begin position="558"/>
        <end position="583"/>
    </location>
</feature>
<dbReference type="InParanoid" id="D5GKK6"/>
<evidence type="ECO:0000256" key="1">
    <source>
        <dbReference type="SAM" id="MobiDB-lite"/>
    </source>
</evidence>
<feature type="region of interest" description="Disordered" evidence="1">
    <location>
        <begin position="1"/>
        <end position="29"/>
    </location>
</feature>
<feature type="region of interest" description="Disordered" evidence="1">
    <location>
        <begin position="580"/>
        <end position="604"/>
    </location>
</feature>
<feature type="compositionally biased region" description="Polar residues" evidence="1">
    <location>
        <begin position="428"/>
        <end position="447"/>
    </location>
</feature>